<dbReference type="PANTHER" id="PTHR10986">
    <property type="entry name" value="39S RIBOSOMAL PROTEIN L20"/>
    <property type="match status" value="1"/>
</dbReference>
<dbReference type="KEGG" id="pchi:PC41400_05845"/>
<keyword evidence="3 8" id="KW-0694">RNA-binding</keyword>
<comment type="similarity">
    <text evidence="1 8 9">Belongs to the bacterial ribosomal protein bL20 family.</text>
</comment>
<dbReference type="GO" id="GO:0003735">
    <property type="term" value="F:structural constituent of ribosome"/>
    <property type="evidence" value="ECO:0007669"/>
    <property type="project" value="InterPro"/>
</dbReference>
<reference evidence="11 12" key="1">
    <citation type="submission" date="2018-01" db="EMBL/GenBank/DDBJ databases">
        <title>The whole genome sequencing and assembly of Paenibacillus chitinolyticus KCCM 41400 strain.</title>
        <authorList>
            <person name="Kim J.-Y."/>
            <person name="Park M.-K."/>
            <person name="Lee Y.-J."/>
            <person name="Yi H."/>
            <person name="Bahn Y.-S."/>
            <person name="Kim J.F."/>
            <person name="Lee D.-W."/>
        </authorList>
    </citation>
    <scope>NUCLEOTIDE SEQUENCE [LARGE SCALE GENOMIC DNA]</scope>
    <source>
        <strain evidence="11 12">KCCM 41400</strain>
    </source>
</reference>
<dbReference type="InterPro" id="IPR035566">
    <property type="entry name" value="Ribosomal_protein_bL20_C"/>
</dbReference>
<dbReference type="GO" id="GO:0000027">
    <property type="term" value="P:ribosomal large subunit assembly"/>
    <property type="evidence" value="ECO:0007669"/>
    <property type="project" value="UniProtKB-UniRule"/>
</dbReference>
<evidence type="ECO:0000256" key="8">
    <source>
        <dbReference type="HAMAP-Rule" id="MF_00382"/>
    </source>
</evidence>
<dbReference type="NCBIfam" id="TIGR01032">
    <property type="entry name" value="rplT_bact"/>
    <property type="match status" value="1"/>
</dbReference>
<gene>
    <name evidence="8 10" type="primary">rplT</name>
    <name evidence="10" type="ORF">M5X16_06615</name>
    <name evidence="11" type="ORF">PC41400_05845</name>
</gene>
<dbReference type="EMBL" id="JAMDMJ010000008">
    <property type="protein sequence ID" value="MCY9595436.1"/>
    <property type="molecule type" value="Genomic_DNA"/>
</dbReference>
<evidence type="ECO:0000256" key="3">
    <source>
        <dbReference type="ARBA" id="ARBA00022884"/>
    </source>
</evidence>
<dbReference type="GO" id="GO:0006412">
    <property type="term" value="P:translation"/>
    <property type="evidence" value="ECO:0007669"/>
    <property type="project" value="InterPro"/>
</dbReference>
<dbReference type="InterPro" id="IPR005813">
    <property type="entry name" value="Ribosomal_bL20"/>
</dbReference>
<dbReference type="Gene3D" id="6.10.160.10">
    <property type="match status" value="1"/>
</dbReference>
<evidence type="ECO:0000313" key="10">
    <source>
        <dbReference type="EMBL" id="MCY9595436.1"/>
    </source>
</evidence>
<name>A0A410WSC5_9BACL</name>
<evidence type="ECO:0000256" key="7">
    <source>
        <dbReference type="ARBA" id="ARBA00035172"/>
    </source>
</evidence>
<dbReference type="GO" id="GO:0005840">
    <property type="term" value="C:ribosome"/>
    <property type="evidence" value="ECO:0007669"/>
    <property type="project" value="UniProtKB-KW"/>
</dbReference>
<protein>
    <recommendedName>
        <fullName evidence="7 8">Large ribosomal subunit protein bL20</fullName>
    </recommendedName>
</protein>
<organism evidence="11 12">
    <name type="scientific">Paenibacillus chitinolyticus</name>
    <dbReference type="NCBI Taxonomy" id="79263"/>
    <lineage>
        <taxon>Bacteria</taxon>
        <taxon>Bacillati</taxon>
        <taxon>Bacillota</taxon>
        <taxon>Bacilli</taxon>
        <taxon>Bacillales</taxon>
        <taxon>Paenibacillaceae</taxon>
        <taxon>Paenibacillus</taxon>
    </lineage>
</organism>
<evidence type="ECO:0000256" key="2">
    <source>
        <dbReference type="ARBA" id="ARBA00022730"/>
    </source>
</evidence>
<dbReference type="SUPFAM" id="SSF74731">
    <property type="entry name" value="Ribosomal protein L20"/>
    <property type="match status" value="1"/>
</dbReference>
<keyword evidence="13" id="KW-1185">Reference proteome</keyword>
<keyword evidence="2 8" id="KW-0699">rRNA-binding</keyword>
<evidence type="ECO:0000313" key="12">
    <source>
        <dbReference type="Proteomes" id="UP000288943"/>
    </source>
</evidence>
<dbReference type="OrthoDB" id="9808966at2"/>
<evidence type="ECO:0000256" key="4">
    <source>
        <dbReference type="ARBA" id="ARBA00022980"/>
    </source>
</evidence>
<evidence type="ECO:0000256" key="1">
    <source>
        <dbReference type="ARBA" id="ARBA00007698"/>
    </source>
</evidence>
<keyword evidence="5 8" id="KW-0687">Ribonucleoprotein</keyword>
<dbReference type="Proteomes" id="UP001527202">
    <property type="component" value="Unassembled WGS sequence"/>
</dbReference>
<dbReference type="PROSITE" id="PS00937">
    <property type="entry name" value="RIBOSOMAL_L20"/>
    <property type="match status" value="1"/>
</dbReference>
<dbReference type="Gene3D" id="1.10.1900.20">
    <property type="entry name" value="Ribosomal protein L20"/>
    <property type="match status" value="1"/>
</dbReference>
<accession>A0A410WSC5</accession>
<dbReference type="GeneID" id="95374338"/>
<sequence length="119" mass="13594">MARVKGGFTSRRRHKKVLKLAKGYFGSKHRLFKTANEQVMKSLFYAYRDRRTKKRDFRRLWIVRINAAARVNGLSYSKLMHGLKLAGIEVNRKILADLAVNDAKGFADLATAAKQKVNA</sequence>
<keyword evidence="4 8" id="KW-0689">Ribosomal protein</keyword>
<dbReference type="Pfam" id="PF00453">
    <property type="entry name" value="Ribosomal_L20"/>
    <property type="match status" value="1"/>
</dbReference>
<dbReference type="AlphaFoldDB" id="A0A410WSC5"/>
<evidence type="ECO:0000256" key="9">
    <source>
        <dbReference type="RuleBase" id="RU000560"/>
    </source>
</evidence>
<dbReference type="EMBL" id="CP026520">
    <property type="protein sequence ID" value="QAV17210.1"/>
    <property type="molecule type" value="Genomic_DNA"/>
</dbReference>
<dbReference type="PRINTS" id="PR00062">
    <property type="entry name" value="RIBOSOMALL20"/>
</dbReference>
<evidence type="ECO:0000313" key="11">
    <source>
        <dbReference type="EMBL" id="QAV17210.1"/>
    </source>
</evidence>
<comment type="function">
    <text evidence="6 8 9">Binds directly to 23S ribosomal RNA and is necessary for the in vitro assembly process of the 50S ribosomal subunit. It is not involved in the protein synthesizing functions of that subunit.</text>
</comment>
<proteinExistence type="inferred from homology"/>
<reference evidence="10 13" key="2">
    <citation type="submission" date="2022-05" db="EMBL/GenBank/DDBJ databases">
        <title>Genome Sequencing of Bee-Associated Microbes.</title>
        <authorList>
            <person name="Dunlap C."/>
        </authorList>
    </citation>
    <scope>NUCLEOTIDE SEQUENCE [LARGE SCALE GENOMIC DNA]</scope>
    <source>
        <strain evidence="10 13">NRRL B-23120</strain>
    </source>
</reference>
<evidence type="ECO:0000256" key="6">
    <source>
        <dbReference type="ARBA" id="ARBA00024775"/>
    </source>
</evidence>
<dbReference type="FunFam" id="1.10.1900.20:FF:000001">
    <property type="entry name" value="50S ribosomal protein L20"/>
    <property type="match status" value="1"/>
</dbReference>
<dbReference type="GO" id="GO:1990904">
    <property type="term" value="C:ribonucleoprotein complex"/>
    <property type="evidence" value="ECO:0007669"/>
    <property type="project" value="UniProtKB-KW"/>
</dbReference>
<dbReference type="CDD" id="cd07026">
    <property type="entry name" value="Ribosomal_L20"/>
    <property type="match status" value="1"/>
</dbReference>
<dbReference type="RefSeq" id="WP_042229782.1">
    <property type="nucleotide sequence ID" value="NZ_CP026520.1"/>
</dbReference>
<dbReference type="HAMAP" id="MF_00382">
    <property type="entry name" value="Ribosomal_bL20"/>
    <property type="match status" value="1"/>
</dbReference>
<evidence type="ECO:0000313" key="13">
    <source>
        <dbReference type="Proteomes" id="UP001527202"/>
    </source>
</evidence>
<dbReference type="GO" id="GO:0019843">
    <property type="term" value="F:rRNA binding"/>
    <property type="evidence" value="ECO:0007669"/>
    <property type="project" value="UniProtKB-UniRule"/>
</dbReference>
<dbReference type="InterPro" id="IPR049946">
    <property type="entry name" value="RIBOSOMAL_L20_CS"/>
</dbReference>
<dbReference type="Proteomes" id="UP000288943">
    <property type="component" value="Chromosome"/>
</dbReference>
<evidence type="ECO:0000256" key="5">
    <source>
        <dbReference type="ARBA" id="ARBA00023274"/>
    </source>
</evidence>